<dbReference type="InterPro" id="IPR006694">
    <property type="entry name" value="Fatty_acid_hydroxylase"/>
</dbReference>
<dbReference type="GO" id="GO:0016020">
    <property type="term" value="C:membrane"/>
    <property type="evidence" value="ECO:0007669"/>
    <property type="project" value="UniProtKB-SubCell"/>
</dbReference>
<comment type="subcellular location">
    <subcellularLocation>
        <location evidence="1">Membrane</location>
    </subcellularLocation>
</comment>
<comment type="caution">
    <text evidence="7">The sequence shown here is derived from an EMBL/GenBank/DDBJ whole genome shotgun (WGS) entry which is preliminary data.</text>
</comment>
<sequence length="348" mass="40417">MATKSNPKTSMISSWRATPREDWNLNHWHIALLNFFSTTFGKTVPLHCKNERIPYVNQWSGNVWVVSYASIPLCLHQLYALHVGSNLGPYAVFVFYSFSYGSILLYLLCLTGRLGYIYGYLDGDKHERDGVPDIGVGKVVASFYKTCVLRLAFSTYLSYDPNKTPVQMSWTWLLLEVSLYGLMSDFWFYCYHRLMHEVSFLWKYHRTHHLTKHPNGLLSVYADHEQEFLDLVGVETATYLTLRLIGLPMGFFEWWICLVYALVTEVGGHTGLRIHMIAPSPVSWLWQWLGVELVMEDHDLHHRTGWRTSHNYGKQTRFWDHLFGTCADRIESAPANVDYSTPVHFPLF</sequence>
<dbReference type="PANTHER" id="PTHR11863">
    <property type="entry name" value="STEROL DESATURASE"/>
    <property type="match status" value="1"/>
</dbReference>
<dbReference type="Proteomes" id="UP000177622">
    <property type="component" value="Unassembled WGS sequence"/>
</dbReference>
<dbReference type="GeneID" id="34582211"/>
<feature type="transmembrane region" description="Helical" evidence="5">
    <location>
        <begin position="93"/>
        <end position="118"/>
    </location>
</feature>
<reference evidence="7 8" key="1">
    <citation type="journal article" date="2016" name="Sci. Rep.">
        <title>Penicillium arizonense, a new, genome sequenced fungal species, reveals a high chemical diversity in secreted metabolites.</title>
        <authorList>
            <person name="Grijseels S."/>
            <person name="Nielsen J.C."/>
            <person name="Randelovic M."/>
            <person name="Nielsen J."/>
            <person name="Nielsen K.F."/>
            <person name="Workman M."/>
            <person name="Frisvad J.C."/>
        </authorList>
    </citation>
    <scope>NUCLEOTIDE SEQUENCE [LARGE SCALE GENOMIC DNA]</scope>
    <source>
        <strain evidence="7 8">CBS 141311</strain>
    </source>
</reference>
<evidence type="ECO:0000256" key="5">
    <source>
        <dbReference type="SAM" id="Phobius"/>
    </source>
</evidence>
<evidence type="ECO:0000313" key="8">
    <source>
        <dbReference type="Proteomes" id="UP000177622"/>
    </source>
</evidence>
<evidence type="ECO:0000313" key="7">
    <source>
        <dbReference type="EMBL" id="OGE47209.1"/>
    </source>
</evidence>
<evidence type="ECO:0000256" key="3">
    <source>
        <dbReference type="ARBA" id="ARBA00022989"/>
    </source>
</evidence>
<dbReference type="RefSeq" id="XP_022482670.1">
    <property type="nucleotide sequence ID" value="XM_022637477.1"/>
</dbReference>
<dbReference type="OrthoDB" id="6354873at2759"/>
<evidence type="ECO:0000259" key="6">
    <source>
        <dbReference type="Pfam" id="PF04116"/>
    </source>
</evidence>
<feature type="domain" description="Fatty acid hydroxylase" evidence="6">
    <location>
        <begin position="179"/>
        <end position="325"/>
    </location>
</feature>
<dbReference type="InterPro" id="IPR050307">
    <property type="entry name" value="Sterol_Desaturase_Related"/>
</dbReference>
<feature type="transmembrane region" description="Helical" evidence="5">
    <location>
        <begin position="63"/>
        <end position="81"/>
    </location>
</feature>
<proteinExistence type="predicted"/>
<dbReference type="GO" id="GO:0005506">
    <property type="term" value="F:iron ion binding"/>
    <property type="evidence" value="ECO:0007669"/>
    <property type="project" value="InterPro"/>
</dbReference>
<evidence type="ECO:0000256" key="1">
    <source>
        <dbReference type="ARBA" id="ARBA00004370"/>
    </source>
</evidence>
<accession>A0A1F5L2L9</accession>
<organism evidence="7 8">
    <name type="scientific">Penicillium arizonense</name>
    <dbReference type="NCBI Taxonomy" id="1835702"/>
    <lineage>
        <taxon>Eukaryota</taxon>
        <taxon>Fungi</taxon>
        <taxon>Dikarya</taxon>
        <taxon>Ascomycota</taxon>
        <taxon>Pezizomycotina</taxon>
        <taxon>Eurotiomycetes</taxon>
        <taxon>Eurotiomycetidae</taxon>
        <taxon>Eurotiales</taxon>
        <taxon>Aspergillaceae</taxon>
        <taxon>Penicillium</taxon>
    </lineage>
</organism>
<dbReference type="STRING" id="1835702.A0A1F5L2L9"/>
<evidence type="ECO:0000256" key="4">
    <source>
        <dbReference type="ARBA" id="ARBA00023136"/>
    </source>
</evidence>
<protein>
    <recommendedName>
        <fullName evidence="6">Fatty acid hydroxylase domain-containing protein</fullName>
    </recommendedName>
</protein>
<dbReference type="Pfam" id="PF04116">
    <property type="entry name" value="FA_hydroxylase"/>
    <property type="match status" value="1"/>
</dbReference>
<dbReference type="GO" id="GO:0008610">
    <property type="term" value="P:lipid biosynthetic process"/>
    <property type="evidence" value="ECO:0007669"/>
    <property type="project" value="InterPro"/>
</dbReference>
<keyword evidence="2 5" id="KW-0812">Transmembrane</keyword>
<gene>
    <name evidence="7" type="ORF">PENARI_c055G08254</name>
</gene>
<keyword evidence="8" id="KW-1185">Reference proteome</keyword>
<name>A0A1F5L2L9_PENAI</name>
<dbReference type="EMBL" id="LXJU01000055">
    <property type="protein sequence ID" value="OGE47209.1"/>
    <property type="molecule type" value="Genomic_DNA"/>
</dbReference>
<dbReference type="GO" id="GO:0016491">
    <property type="term" value="F:oxidoreductase activity"/>
    <property type="evidence" value="ECO:0007669"/>
    <property type="project" value="InterPro"/>
</dbReference>
<dbReference type="AlphaFoldDB" id="A0A1F5L2L9"/>
<evidence type="ECO:0000256" key="2">
    <source>
        <dbReference type="ARBA" id="ARBA00022692"/>
    </source>
</evidence>
<keyword evidence="4 5" id="KW-0472">Membrane</keyword>
<keyword evidence="3 5" id="KW-1133">Transmembrane helix</keyword>